<protein>
    <submittedName>
        <fullName evidence="1">Uncharacterized protein</fullName>
    </submittedName>
</protein>
<evidence type="ECO:0000313" key="2">
    <source>
        <dbReference type="Proteomes" id="UP000292235"/>
    </source>
</evidence>
<name>A0A4P6PZ37_9ACTN</name>
<accession>A0A4P6PZ37</accession>
<dbReference type="Proteomes" id="UP000292235">
    <property type="component" value="Chromosome"/>
</dbReference>
<dbReference type="EMBL" id="CP036455">
    <property type="protein sequence ID" value="QBI53576.1"/>
    <property type="molecule type" value="Genomic_DNA"/>
</dbReference>
<dbReference type="AlphaFoldDB" id="A0A4P6PZ37"/>
<dbReference type="KEGG" id="strr:EKD16_08910"/>
<keyword evidence="2" id="KW-1185">Reference proteome</keyword>
<organism evidence="1 2">
    <name type="scientific">Streptomonospora litoralis</name>
    <dbReference type="NCBI Taxonomy" id="2498135"/>
    <lineage>
        <taxon>Bacteria</taxon>
        <taxon>Bacillati</taxon>
        <taxon>Actinomycetota</taxon>
        <taxon>Actinomycetes</taxon>
        <taxon>Streptosporangiales</taxon>
        <taxon>Nocardiopsidaceae</taxon>
        <taxon>Streptomonospora</taxon>
    </lineage>
</organism>
<sequence length="92" mass="10664">MPEVVRCNDLDGYALGLDESYDLIELLTPNSFWHELALDDRLIQHHPKKGFFGVDKLLRSSHALVHGNRHIVGRRPRRSCCDQFASIRLRLQ</sequence>
<gene>
    <name evidence="1" type="ORF">EKD16_08910</name>
</gene>
<reference evidence="1 2" key="1">
    <citation type="submission" date="2019-02" db="EMBL/GenBank/DDBJ databases">
        <authorList>
            <person name="Khodamoradi S."/>
            <person name="Hahnke R.L."/>
            <person name="Kaempfer P."/>
            <person name="Schumann P."/>
            <person name="Rohde M."/>
            <person name="Steinert M."/>
            <person name="Luzhetskyy A."/>
            <person name="Wink J."/>
            <person name="Ruckert C."/>
        </authorList>
    </citation>
    <scope>NUCLEOTIDE SEQUENCE [LARGE SCALE GENOMIC DNA]</scope>
    <source>
        <strain evidence="1 2">M2</strain>
    </source>
</reference>
<proteinExistence type="predicted"/>
<evidence type="ECO:0000313" key="1">
    <source>
        <dbReference type="EMBL" id="QBI53576.1"/>
    </source>
</evidence>